<reference evidence="7" key="2">
    <citation type="submission" date="2023-12" db="EMBL/GenBank/DDBJ databases">
        <authorList>
            <person name="Sun Q."/>
            <person name="Inoue M."/>
        </authorList>
    </citation>
    <scope>NUCLEOTIDE SEQUENCE</scope>
    <source>
        <strain evidence="7">JCM 12289</strain>
    </source>
</reference>
<feature type="domain" description="FAD/NAD(P)-binding" evidence="6">
    <location>
        <begin position="6"/>
        <end position="305"/>
    </location>
</feature>
<comment type="cofactor">
    <cofactor evidence="1">
        <name>FAD</name>
        <dbReference type="ChEBI" id="CHEBI:57692"/>
    </cofactor>
</comment>
<evidence type="ECO:0000313" key="7">
    <source>
        <dbReference type="EMBL" id="GAA0467881.1"/>
    </source>
</evidence>
<dbReference type="InterPro" id="IPR051169">
    <property type="entry name" value="NADH-Q_oxidoreductase"/>
</dbReference>
<dbReference type="PRINTS" id="PR00368">
    <property type="entry name" value="FADPNR"/>
</dbReference>
<organism evidence="7 8">
    <name type="scientific">Halococcus dombrowskii</name>
    <dbReference type="NCBI Taxonomy" id="179637"/>
    <lineage>
        <taxon>Archaea</taxon>
        <taxon>Methanobacteriati</taxon>
        <taxon>Methanobacteriota</taxon>
        <taxon>Stenosarchaea group</taxon>
        <taxon>Halobacteria</taxon>
        <taxon>Halobacteriales</taxon>
        <taxon>Halococcaceae</taxon>
        <taxon>Halococcus</taxon>
    </lineage>
</organism>
<dbReference type="Proteomes" id="UP001500962">
    <property type="component" value="Unassembled WGS sequence"/>
</dbReference>
<evidence type="ECO:0000256" key="3">
    <source>
        <dbReference type="ARBA" id="ARBA00022630"/>
    </source>
</evidence>
<evidence type="ECO:0000256" key="1">
    <source>
        <dbReference type="ARBA" id="ARBA00001974"/>
    </source>
</evidence>
<keyword evidence="5" id="KW-0560">Oxidoreductase</keyword>
<proteinExistence type="inferred from homology"/>
<reference evidence="7" key="1">
    <citation type="journal article" date="2014" name="Int. J. Syst. Evol. Microbiol.">
        <title>Complete genome sequence of Corynebacterium casei LMG S-19264T (=DSM 44701T), isolated from a smear-ripened cheese.</title>
        <authorList>
            <consortium name="US DOE Joint Genome Institute (JGI-PGF)"/>
            <person name="Walter F."/>
            <person name="Albersmeier A."/>
            <person name="Kalinowski J."/>
            <person name="Ruckert C."/>
        </authorList>
    </citation>
    <scope>NUCLEOTIDE SEQUENCE</scope>
    <source>
        <strain evidence="7">JCM 12289</strain>
    </source>
</reference>
<evidence type="ECO:0000313" key="8">
    <source>
        <dbReference type="Proteomes" id="UP001500962"/>
    </source>
</evidence>
<evidence type="ECO:0000259" key="6">
    <source>
        <dbReference type="Pfam" id="PF07992"/>
    </source>
</evidence>
<dbReference type="GO" id="GO:0003955">
    <property type="term" value="F:NAD(P)H dehydrogenase (quinone) activity"/>
    <property type="evidence" value="ECO:0007669"/>
    <property type="project" value="TreeGrafter"/>
</dbReference>
<dbReference type="Pfam" id="PF07992">
    <property type="entry name" value="Pyr_redox_2"/>
    <property type="match status" value="1"/>
</dbReference>
<dbReference type="PANTHER" id="PTHR42913">
    <property type="entry name" value="APOPTOSIS-INDUCING FACTOR 1"/>
    <property type="match status" value="1"/>
</dbReference>
<dbReference type="EMBL" id="BAAADN010000041">
    <property type="protein sequence ID" value="GAA0467881.1"/>
    <property type="molecule type" value="Genomic_DNA"/>
</dbReference>
<comment type="caution">
    <text evidence="7">The sequence shown here is derived from an EMBL/GenBank/DDBJ whole genome shotgun (WGS) entry which is preliminary data.</text>
</comment>
<dbReference type="InterPro" id="IPR036188">
    <property type="entry name" value="FAD/NAD-bd_sf"/>
</dbReference>
<protein>
    <submittedName>
        <fullName evidence="7">NAD(P)/FAD-dependent oxidoreductase</fullName>
    </submittedName>
</protein>
<evidence type="ECO:0000256" key="5">
    <source>
        <dbReference type="ARBA" id="ARBA00023002"/>
    </source>
</evidence>
<accession>A0AAV3SJ25</accession>
<keyword evidence="4" id="KW-0274">FAD</keyword>
<evidence type="ECO:0000256" key="4">
    <source>
        <dbReference type="ARBA" id="ARBA00022827"/>
    </source>
</evidence>
<dbReference type="PANTHER" id="PTHR42913:SF3">
    <property type="entry name" value="64 KDA MITOCHONDRIAL NADH DEHYDROGENASE (EUROFUNG)"/>
    <property type="match status" value="1"/>
</dbReference>
<dbReference type="GO" id="GO:0019646">
    <property type="term" value="P:aerobic electron transport chain"/>
    <property type="evidence" value="ECO:0007669"/>
    <property type="project" value="TreeGrafter"/>
</dbReference>
<keyword evidence="3" id="KW-0285">Flavoprotein</keyword>
<comment type="similarity">
    <text evidence="2">Belongs to the NADH dehydrogenase family.</text>
</comment>
<dbReference type="SUPFAM" id="SSF51905">
    <property type="entry name" value="FAD/NAD(P)-binding domain"/>
    <property type="match status" value="2"/>
</dbReference>
<name>A0AAV3SJ25_HALDO</name>
<dbReference type="AlphaFoldDB" id="A0AAV3SJ25"/>
<dbReference type="Gene3D" id="3.50.50.100">
    <property type="match status" value="1"/>
</dbReference>
<gene>
    <name evidence="7" type="ORF">GCM10008985_26080</name>
</gene>
<sequence>MGMTATVVVLGAGYAGAGAILSLEDALDEETDLVWVSDNDYHLVLHESHRCIRDPSVQQNVTIPVDSIKSPSTRFIQGEVTGLDCDDQEVSLDDGSTVSYDYALVTLGSQTAYYGIEGLEEHSLTLKGLDDAFEIHDQVKEAAREATEDDPAQVAIGGAGLSGIQTAGEVAEFRDMHHAPIEITLVEALDEIFPGNDPELQGALRKRLLDLDIEIATGDPITQAEAGEIHFESGESLAHDVFVWTGGITGQDAMGDASLDDEHNRVNADATFETSDDRVFALGDSAIVDQPDGPCPPTAQAAWQAAEVAGENVARALHGQPLAEWTHESKGTVVSVGDKAVAHDVVGVPMNTFGGPAAEILKKGIATRWIRDVGGTLRAARAWPNM</sequence>
<dbReference type="InterPro" id="IPR023753">
    <property type="entry name" value="FAD/NAD-binding_dom"/>
</dbReference>
<evidence type="ECO:0000256" key="2">
    <source>
        <dbReference type="ARBA" id="ARBA00005272"/>
    </source>
</evidence>